<gene>
    <name evidence="1" type="ORF">MAPG_09993</name>
</gene>
<reference evidence="1" key="3">
    <citation type="submission" date="2011-03" db="EMBL/GenBank/DDBJ databases">
        <title>Annotation of Magnaporthe poae ATCC 64411.</title>
        <authorList>
            <person name="Ma L.-J."/>
            <person name="Dead R."/>
            <person name="Young S.K."/>
            <person name="Zeng Q."/>
            <person name="Gargeya S."/>
            <person name="Fitzgerald M."/>
            <person name="Haas B."/>
            <person name="Abouelleil A."/>
            <person name="Alvarado L."/>
            <person name="Arachchi H.M."/>
            <person name="Berlin A."/>
            <person name="Brown A."/>
            <person name="Chapman S.B."/>
            <person name="Chen Z."/>
            <person name="Dunbar C."/>
            <person name="Freedman E."/>
            <person name="Gearin G."/>
            <person name="Gellesch M."/>
            <person name="Goldberg J."/>
            <person name="Griggs A."/>
            <person name="Gujja S."/>
            <person name="Heiman D."/>
            <person name="Howarth C."/>
            <person name="Larson L."/>
            <person name="Lui A."/>
            <person name="MacDonald P.J.P."/>
            <person name="Mehta T."/>
            <person name="Montmayeur A."/>
            <person name="Murphy C."/>
            <person name="Neiman D."/>
            <person name="Pearson M."/>
            <person name="Priest M."/>
            <person name="Roberts A."/>
            <person name="Saif S."/>
            <person name="Shea T."/>
            <person name="Shenoy N."/>
            <person name="Sisk P."/>
            <person name="Stolte C."/>
            <person name="Sykes S."/>
            <person name="Yandava C."/>
            <person name="Wortman J."/>
            <person name="Nusbaum C."/>
            <person name="Birren B."/>
        </authorList>
    </citation>
    <scope>NUCLEOTIDE SEQUENCE</scope>
    <source>
        <strain evidence="1">ATCC 64411</strain>
    </source>
</reference>
<reference evidence="1" key="1">
    <citation type="submission" date="2010-05" db="EMBL/GenBank/DDBJ databases">
        <title>The Genome Sequence of Magnaporthe poae strain ATCC 64411.</title>
        <authorList>
            <consortium name="The Broad Institute Genome Sequencing Platform"/>
            <consortium name="Broad Institute Genome Sequencing Center for Infectious Disease"/>
            <person name="Ma L.-J."/>
            <person name="Dead R."/>
            <person name="Young S."/>
            <person name="Zeng Q."/>
            <person name="Koehrsen M."/>
            <person name="Alvarado L."/>
            <person name="Berlin A."/>
            <person name="Chapman S.B."/>
            <person name="Chen Z."/>
            <person name="Freedman E."/>
            <person name="Gellesch M."/>
            <person name="Goldberg J."/>
            <person name="Griggs A."/>
            <person name="Gujja S."/>
            <person name="Heilman E.R."/>
            <person name="Heiman D."/>
            <person name="Hepburn T."/>
            <person name="Howarth C."/>
            <person name="Jen D."/>
            <person name="Larson L."/>
            <person name="Mehta T."/>
            <person name="Neiman D."/>
            <person name="Pearson M."/>
            <person name="Roberts A."/>
            <person name="Saif S."/>
            <person name="Shea T."/>
            <person name="Shenoy N."/>
            <person name="Sisk P."/>
            <person name="Stolte C."/>
            <person name="Sykes S."/>
            <person name="Walk T."/>
            <person name="White J."/>
            <person name="Yandava C."/>
            <person name="Haas B."/>
            <person name="Nusbaum C."/>
            <person name="Birren B."/>
        </authorList>
    </citation>
    <scope>NUCLEOTIDE SEQUENCE</scope>
    <source>
        <strain evidence="1">ATCC 64411</strain>
    </source>
</reference>
<dbReference type="VEuPathDB" id="FungiDB:MAPG_09993"/>
<dbReference type="EnsemblFungi" id="MAPG_09993T0">
    <property type="protein sequence ID" value="MAPG_09993T0"/>
    <property type="gene ID" value="MAPG_09993"/>
</dbReference>
<keyword evidence="3" id="KW-1185">Reference proteome</keyword>
<evidence type="ECO:0000313" key="1">
    <source>
        <dbReference type="EMBL" id="KLU91474.1"/>
    </source>
</evidence>
<dbReference type="OrthoDB" id="4155294at2759"/>
<reference evidence="2" key="5">
    <citation type="submission" date="2015-06" db="UniProtKB">
        <authorList>
            <consortium name="EnsemblFungi"/>
        </authorList>
    </citation>
    <scope>IDENTIFICATION</scope>
    <source>
        <strain evidence="2">ATCC 64411</strain>
    </source>
</reference>
<evidence type="ECO:0000313" key="3">
    <source>
        <dbReference type="Proteomes" id="UP000011715"/>
    </source>
</evidence>
<name>A0A0C4EBE6_MAGP6</name>
<dbReference type="eggNOG" id="ENOG502SRZJ">
    <property type="taxonomic scope" value="Eukaryota"/>
</dbReference>
<dbReference type="Proteomes" id="UP000011715">
    <property type="component" value="Unassembled WGS sequence"/>
</dbReference>
<accession>A0A0C4EBE6</accession>
<sequence>MASSPDTIGLNSKPGQKWNVGHILLASDLRHEDLTFLSKENVEILAKIFPGTTGLARYGSHLHFVVKELPTRPWPLTIGGILFTISTDAATPKGRAGIFPRTRLGHLQKSLRPDLDGRQDGFTYKGLRELAAQVFDHFKTELPDVRILELMWMGTLFYIVVGDEVDILQIRPRLPGKIAQCVVSYLYDKQVPRPIWADLEAQRVIEPRPDIGVIDDTPYEQLRPGVLLQSKARRDHGHPATHSTTSGVLLENAAGEKLMTGASQGIGEDETVFQELPQGQKRVVGKAMRDISFTDVSLIQLESDREFVNKVFEHADTASIQLKKLAGENLEDTIGLGDRVYVSTPHCSPVEGVVLQTSFKLETRPPGQPIEESLSLVAYEWVYMGQVEPAGEGGPMLPEGACGSAIWDDAGTVRGFFHHFVESGPYAGFVVATSASEVARAGYRLSV</sequence>
<dbReference type="OMA" id="DWCMSIS"/>
<dbReference type="EMBL" id="GL876977">
    <property type="protein sequence ID" value="KLU91474.1"/>
    <property type="molecule type" value="Genomic_DNA"/>
</dbReference>
<protein>
    <submittedName>
        <fullName evidence="1 2">Uncharacterized protein</fullName>
    </submittedName>
</protein>
<organism evidence="2 3">
    <name type="scientific">Magnaporthiopsis poae (strain ATCC 64411 / 73-15)</name>
    <name type="common">Kentucky bluegrass fungus</name>
    <name type="synonym">Magnaporthe poae</name>
    <dbReference type="NCBI Taxonomy" id="644358"/>
    <lineage>
        <taxon>Eukaryota</taxon>
        <taxon>Fungi</taxon>
        <taxon>Dikarya</taxon>
        <taxon>Ascomycota</taxon>
        <taxon>Pezizomycotina</taxon>
        <taxon>Sordariomycetes</taxon>
        <taxon>Sordariomycetidae</taxon>
        <taxon>Magnaporthales</taxon>
        <taxon>Magnaporthaceae</taxon>
        <taxon>Magnaporthiopsis</taxon>
    </lineage>
</organism>
<dbReference type="EMBL" id="ADBL01002563">
    <property type="status" value="NOT_ANNOTATED_CDS"/>
    <property type="molecule type" value="Genomic_DNA"/>
</dbReference>
<reference evidence="3" key="2">
    <citation type="submission" date="2010-05" db="EMBL/GenBank/DDBJ databases">
        <title>The genome sequence of Magnaporthe poae strain ATCC 64411.</title>
        <authorList>
            <person name="Ma L.-J."/>
            <person name="Dead R."/>
            <person name="Young S."/>
            <person name="Zeng Q."/>
            <person name="Koehrsen M."/>
            <person name="Alvarado L."/>
            <person name="Berlin A."/>
            <person name="Chapman S.B."/>
            <person name="Chen Z."/>
            <person name="Freedman E."/>
            <person name="Gellesch M."/>
            <person name="Goldberg J."/>
            <person name="Griggs A."/>
            <person name="Gujja S."/>
            <person name="Heilman E.R."/>
            <person name="Heiman D."/>
            <person name="Hepburn T."/>
            <person name="Howarth C."/>
            <person name="Jen D."/>
            <person name="Larson L."/>
            <person name="Mehta T."/>
            <person name="Neiman D."/>
            <person name="Pearson M."/>
            <person name="Roberts A."/>
            <person name="Saif S."/>
            <person name="Shea T."/>
            <person name="Shenoy N."/>
            <person name="Sisk P."/>
            <person name="Stolte C."/>
            <person name="Sykes S."/>
            <person name="Walk T."/>
            <person name="White J."/>
            <person name="Yandava C."/>
            <person name="Haas B."/>
            <person name="Nusbaum C."/>
            <person name="Birren B."/>
        </authorList>
    </citation>
    <scope>NUCLEOTIDE SEQUENCE [LARGE SCALE GENOMIC DNA]</scope>
    <source>
        <strain evidence="3">ATCC 64411 / 73-15</strain>
    </source>
</reference>
<proteinExistence type="predicted"/>
<evidence type="ECO:0000313" key="2">
    <source>
        <dbReference type="EnsemblFungi" id="MAPG_09993T0"/>
    </source>
</evidence>
<reference evidence="2" key="4">
    <citation type="journal article" date="2015" name="G3 (Bethesda)">
        <title>Genome sequences of three phytopathogenic species of the Magnaporthaceae family of fungi.</title>
        <authorList>
            <person name="Okagaki L.H."/>
            <person name="Nunes C.C."/>
            <person name="Sailsbery J."/>
            <person name="Clay B."/>
            <person name="Brown D."/>
            <person name="John T."/>
            <person name="Oh Y."/>
            <person name="Young N."/>
            <person name="Fitzgerald M."/>
            <person name="Haas B.J."/>
            <person name="Zeng Q."/>
            <person name="Young S."/>
            <person name="Adiconis X."/>
            <person name="Fan L."/>
            <person name="Levin J.Z."/>
            <person name="Mitchell T.K."/>
            <person name="Okubara P.A."/>
            <person name="Farman M.L."/>
            <person name="Kohn L.M."/>
            <person name="Birren B."/>
            <person name="Ma L.-J."/>
            <person name="Dean R.A."/>
        </authorList>
    </citation>
    <scope>NUCLEOTIDE SEQUENCE</scope>
    <source>
        <strain evidence="2">ATCC 64411 / 73-15</strain>
    </source>
</reference>
<dbReference type="STRING" id="644358.A0A0C4EBE6"/>
<dbReference type="AlphaFoldDB" id="A0A0C4EBE6"/>